<evidence type="ECO:0000256" key="1">
    <source>
        <dbReference type="ARBA" id="ARBA00023015"/>
    </source>
</evidence>
<dbReference type="AlphaFoldDB" id="A0A220UHR4"/>
<evidence type="ECO:0000256" key="3">
    <source>
        <dbReference type="ARBA" id="ARBA00023163"/>
    </source>
</evidence>
<evidence type="ECO:0000256" key="2">
    <source>
        <dbReference type="ARBA" id="ARBA00023125"/>
    </source>
</evidence>
<dbReference type="InterPro" id="IPR009057">
    <property type="entry name" value="Homeodomain-like_sf"/>
</dbReference>
<dbReference type="InterPro" id="IPR018060">
    <property type="entry name" value="HTH_AraC"/>
</dbReference>
<dbReference type="EMBL" id="CP022358">
    <property type="protein sequence ID" value="ASK67635.1"/>
    <property type="molecule type" value="Genomic_DNA"/>
</dbReference>
<name>A0A220UHR4_9GAMM</name>
<organism evidence="5 6">
    <name type="scientific">Shewanella bicestrii</name>
    <dbReference type="NCBI Taxonomy" id="2018305"/>
    <lineage>
        <taxon>Bacteria</taxon>
        <taxon>Pseudomonadati</taxon>
        <taxon>Pseudomonadota</taxon>
        <taxon>Gammaproteobacteria</taxon>
        <taxon>Alteromonadales</taxon>
        <taxon>Shewanellaceae</taxon>
        <taxon>Shewanella</taxon>
    </lineage>
</organism>
<dbReference type="GO" id="GO:0003700">
    <property type="term" value="F:DNA-binding transcription factor activity"/>
    <property type="evidence" value="ECO:0007669"/>
    <property type="project" value="InterPro"/>
</dbReference>
<keyword evidence="1" id="KW-0805">Transcription regulation</keyword>
<gene>
    <name evidence="5" type="ORF">CF168_01505</name>
</gene>
<keyword evidence="3" id="KW-0804">Transcription</keyword>
<dbReference type="PRINTS" id="PR00032">
    <property type="entry name" value="HTHARAC"/>
</dbReference>
<proteinExistence type="predicted"/>
<dbReference type="PANTHER" id="PTHR47894">
    <property type="entry name" value="HTH-TYPE TRANSCRIPTIONAL REGULATOR GADX"/>
    <property type="match status" value="1"/>
</dbReference>
<dbReference type="PROSITE" id="PS01124">
    <property type="entry name" value="HTH_ARAC_FAMILY_2"/>
    <property type="match status" value="1"/>
</dbReference>
<protein>
    <submittedName>
        <fullName evidence="5">AraC family transcriptional regulator</fullName>
    </submittedName>
</protein>
<feature type="domain" description="HTH araC/xylS-type" evidence="4">
    <location>
        <begin position="154"/>
        <end position="251"/>
    </location>
</feature>
<accession>A0A220UHR4</accession>
<dbReference type="Pfam" id="PF12833">
    <property type="entry name" value="HTH_18"/>
    <property type="match status" value="1"/>
</dbReference>
<dbReference type="RefSeq" id="WP_089066733.1">
    <property type="nucleotide sequence ID" value="NZ_CP022358.1"/>
</dbReference>
<evidence type="ECO:0000259" key="4">
    <source>
        <dbReference type="PROSITE" id="PS01124"/>
    </source>
</evidence>
<dbReference type="PROSITE" id="PS00041">
    <property type="entry name" value="HTH_ARAC_FAMILY_1"/>
    <property type="match status" value="1"/>
</dbReference>
<keyword evidence="6" id="KW-1185">Reference proteome</keyword>
<dbReference type="GO" id="GO:0000976">
    <property type="term" value="F:transcription cis-regulatory region binding"/>
    <property type="evidence" value="ECO:0007669"/>
    <property type="project" value="TreeGrafter"/>
</dbReference>
<dbReference type="InterPro" id="IPR020449">
    <property type="entry name" value="Tscrpt_reg_AraC-type_HTH"/>
</dbReference>
<evidence type="ECO:0000313" key="5">
    <source>
        <dbReference type="EMBL" id="ASK67635.1"/>
    </source>
</evidence>
<reference evidence="5 6" key="1">
    <citation type="submission" date="2017-07" db="EMBL/GenBank/DDBJ databases">
        <title>Phenotypical and genomic characterization of a clinical isolate of Shewanella bicestrii sp. nov. producing an extended-spectrum beta-lactamase and a new oxacillinase variant.</title>
        <authorList>
            <person name="Jousset A.B."/>
            <person name="Bonnin R.A."/>
            <person name="Girlich D."/>
            <person name="Dabos L."/>
            <person name="Potron A."/>
            <person name="Dortet L."/>
            <person name="Glaser P."/>
            <person name="Naas T."/>
        </authorList>
    </citation>
    <scope>NUCLEOTIDE SEQUENCE [LARGE SCALE GENOMIC DNA]</scope>
    <source>
        <strain evidence="5 6">JAB-1</strain>
    </source>
</reference>
<dbReference type="Gene3D" id="1.10.10.60">
    <property type="entry name" value="Homeodomain-like"/>
    <property type="match status" value="1"/>
</dbReference>
<dbReference type="InterPro" id="IPR018062">
    <property type="entry name" value="HTH_AraC-typ_CS"/>
</dbReference>
<keyword evidence="2" id="KW-0238">DNA-binding</keyword>
<dbReference type="KEGG" id="sbj:CF168_01505"/>
<sequence>MIRMFEYDSKLAQSLSRVPVHQPSIIRVIQGEKSLLWQDDALAVNAEQLLLLPAGSHISFVNRPMSGRYRAVQLLLPYELPSGVMLAATDRVIPKPTQTISRSVDFAWNALLHSLTLALPTSVQMHYLAALLLSLPQQASVNWLYSHKPANVSQAVLGLLGQHPSAPWQQKDIADKLHMSTASLRRKLAQEDTSFRQLLAEVRLCQGLTLLQNSTDSVLQIALACGYLSAEKFSARFKQAFGLTPAAYRRTL</sequence>
<dbReference type="Proteomes" id="UP000198367">
    <property type="component" value="Chromosome"/>
</dbReference>
<evidence type="ECO:0000313" key="6">
    <source>
        <dbReference type="Proteomes" id="UP000198367"/>
    </source>
</evidence>
<dbReference type="GO" id="GO:0005829">
    <property type="term" value="C:cytosol"/>
    <property type="evidence" value="ECO:0007669"/>
    <property type="project" value="TreeGrafter"/>
</dbReference>
<dbReference type="SMART" id="SM00342">
    <property type="entry name" value="HTH_ARAC"/>
    <property type="match status" value="1"/>
</dbReference>
<dbReference type="PANTHER" id="PTHR47894:SF4">
    <property type="entry name" value="HTH-TYPE TRANSCRIPTIONAL REGULATOR GADX"/>
    <property type="match status" value="1"/>
</dbReference>
<dbReference type="SUPFAM" id="SSF46689">
    <property type="entry name" value="Homeodomain-like"/>
    <property type="match status" value="1"/>
</dbReference>